<gene>
    <name evidence="1" type="ORF">FC48_GL001956</name>
</gene>
<dbReference type="Proteomes" id="UP000051612">
    <property type="component" value="Unassembled WGS sequence"/>
</dbReference>
<dbReference type="PATRIC" id="fig|1423772.3.peg.2091"/>
<organism evidence="1 2">
    <name type="scientific">Ligilactobacillus murinus DSM 20452 = NBRC 14221</name>
    <dbReference type="NCBI Taxonomy" id="1423772"/>
    <lineage>
        <taxon>Bacteria</taxon>
        <taxon>Bacillati</taxon>
        <taxon>Bacillota</taxon>
        <taxon>Bacilli</taxon>
        <taxon>Lactobacillales</taxon>
        <taxon>Lactobacillaceae</taxon>
        <taxon>Ligilactobacillus</taxon>
    </lineage>
</organism>
<evidence type="ECO:0000313" key="2">
    <source>
        <dbReference type="Proteomes" id="UP000051612"/>
    </source>
</evidence>
<sequence>MCKEVKLLLAWKDKLATGPWGEWCYRPGNLPYVKYSQTVEDFIREVELFVYDQPQLNLENYQLILSQAQVDVETVTELSNLSLQVLLAALVRIIKREEFSEGYILRFLQNRLIVDILVELAQKLGSTTEKKYMFCQVEFIPDAPLYTYLCDDETIKEGDEVVVPVGPAEEMHIVKVKKIIYATAANAPYPFERCKKVIEKLETRSDLSAVEKDIFTVTSQSVDALDTLIGTFRLKKDDRSLAIECLEACFSKTNENQRGTLIIKAARPDVYLTDPGVYLCLDNTPKVHMLEKITQSLGGIGNEWQKIELRSVNDLEMQLEEAPELAKVELKFASSHDVSAILIDYFITADGITVYFSEWEKNNE</sequence>
<protein>
    <submittedName>
        <fullName evidence="1">Uncharacterized protein</fullName>
    </submittedName>
</protein>
<dbReference type="EMBL" id="AYYN01000047">
    <property type="protein sequence ID" value="KRM76143.1"/>
    <property type="molecule type" value="Genomic_DNA"/>
</dbReference>
<comment type="caution">
    <text evidence="1">The sequence shown here is derived from an EMBL/GenBank/DDBJ whole genome shotgun (WGS) entry which is preliminary data.</text>
</comment>
<dbReference type="AlphaFoldDB" id="A0A0R2B9G7"/>
<accession>A0A0R2B9G7</accession>
<name>A0A0R2B9G7_9LACO</name>
<proteinExistence type="predicted"/>
<reference evidence="1 2" key="1">
    <citation type="journal article" date="2015" name="Genome Announc.">
        <title>Expanding the biotechnology potential of lactobacilli through comparative genomics of 213 strains and associated genera.</title>
        <authorList>
            <person name="Sun Z."/>
            <person name="Harris H.M."/>
            <person name="McCann A."/>
            <person name="Guo C."/>
            <person name="Argimon S."/>
            <person name="Zhang W."/>
            <person name="Yang X."/>
            <person name="Jeffery I.B."/>
            <person name="Cooney J.C."/>
            <person name="Kagawa T.F."/>
            <person name="Liu W."/>
            <person name="Song Y."/>
            <person name="Salvetti E."/>
            <person name="Wrobel A."/>
            <person name="Rasinkangas P."/>
            <person name="Parkhill J."/>
            <person name="Rea M.C."/>
            <person name="O'Sullivan O."/>
            <person name="Ritari J."/>
            <person name="Douillard F.P."/>
            <person name="Paul Ross R."/>
            <person name="Yang R."/>
            <person name="Briner A.E."/>
            <person name="Felis G.E."/>
            <person name="de Vos W.M."/>
            <person name="Barrangou R."/>
            <person name="Klaenhammer T.R."/>
            <person name="Caufield P.W."/>
            <person name="Cui Y."/>
            <person name="Zhang H."/>
            <person name="O'Toole P.W."/>
        </authorList>
    </citation>
    <scope>NUCLEOTIDE SEQUENCE [LARGE SCALE GENOMIC DNA]</scope>
    <source>
        <strain evidence="1 2">DSM 20452</strain>
    </source>
</reference>
<dbReference type="RefSeq" id="WP_056958763.1">
    <property type="nucleotide sequence ID" value="NZ_AYYN01000047.1"/>
</dbReference>
<evidence type="ECO:0000313" key="1">
    <source>
        <dbReference type="EMBL" id="KRM76143.1"/>
    </source>
</evidence>